<dbReference type="PATRIC" id="fig|86105.3.peg.1854"/>
<dbReference type="PRINTS" id="PR00173">
    <property type="entry name" value="EDTRNSPORT"/>
</dbReference>
<evidence type="ECO:0000256" key="7">
    <source>
        <dbReference type="SAM" id="Phobius"/>
    </source>
</evidence>
<keyword evidence="4 7" id="KW-0812">Transmembrane</keyword>
<feature type="transmembrane region" description="Helical" evidence="7">
    <location>
        <begin position="226"/>
        <end position="248"/>
    </location>
</feature>
<dbReference type="InterPro" id="IPR001991">
    <property type="entry name" value="Na-dicarboxylate_symporter"/>
</dbReference>
<evidence type="ECO:0000256" key="1">
    <source>
        <dbReference type="ARBA" id="ARBA00004141"/>
    </source>
</evidence>
<accession>A0A0C1MQM3</accession>
<feature type="transmembrane region" description="Helical" evidence="7">
    <location>
        <begin position="356"/>
        <end position="380"/>
    </location>
</feature>
<dbReference type="Gene3D" id="1.10.3860.10">
    <property type="entry name" value="Sodium:dicarboxylate symporter"/>
    <property type="match status" value="1"/>
</dbReference>
<keyword evidence="9" id="KW-1185">Reference proteome</keyword>
<sequence length="408" mass="44400">MCVQHFLKSKRKPNGALIYFIAIILGIISGFSYFPFLQSMGLFISDVFIRIFKCISLPIIALSIIVTLSQYNTGDKMKGIWQRTLFYTISTTIIAASVACALYLLISPSSINTANFDPGYLPTALPKSSYASYLINLIPSNIFSPFLEHQVMAVLLVSMISGIAIRYIPDQESCNTITNFFKGAHGIFLVITGWIVKIIPIALFGFITTTVVQLRNGVNISGLGGYLSVIVLANIVQGLVILPAFLYINKIKPFQTLQGMLPALSVAFFSKSSAGALPVTMATIERNLGVSPKISRVVLPLCTSINMNGCAAFIFTTVIYLMQNNGIEISFVTMVIWVFIATVAAIGNAGVPMGCFFLSASLLTGMDIPIVLLGLILPFYSIIDMIETALNVWSDSCITKVIDDKTKL</sequence>
<dbReference type="AlphaFoldDB" id="A0A0C1MQM3"/>
<gene>
    <name evidence="8" type="ORF">NF27_IN00530</name>
</gene>
<keyword evidence="6 7" id="KW-0472">Membrane</keyword>
<dbReference type="PANTHER" id="PTHR42865:SF5">
    <property type="entry name" value="L-CYSTINE TRANSPORTER TCYP"/>
    <property type="match status" value="1"/>
</dbReference>
<comment type="subcellular location">
    <subcellularLocation>
        <location evidence="1">Membrane</location>
        <topology evidence="1">Multi-pass membrane protein</topology>
    </subcellularLocation>
</comment>
<organism evidence="8 9">
    <name type="scientific">Candidatus Jidaibacter acanthamoebae</name>
    <dbReference type="NCBI Taxonomy" id="86105"/>
    <lineage>
        <taxon>Bacteria</taxon>
        <taxon>Pseudomonadati</taxon>
        <taxon>Pseudomonadota</taxon>
        <taxon>Alphaproteobacteria</taxon>
        <taxon>Rickettsiales</taxon>
        <taxon>Candidatus Midichloriaceae</taxon>
        <taxon>Candidatus Jidaibacter</taxon>
    </lineage>
</organism>
<feature type="transmembrane region" description="Helical" evidence="7">
    <location>
        <begin position="48"/>
        <end position="72"/>
    </location>
</feature>
<evidence type="ECO:0000256" key="2">
    <source>
        <dbReference type="ARBA" id="ARBA00006148"/>
    </source>
</evidence>
<feature type="transmembrane region" description="Helical" evidence="7">
    <location>
        <begin position="180"/>
        <end position="206"/>
    </location>
</feature>
<dbReference type="SUPFAM" id="SSF118215">
    <property type="entry name" value="Proton glutamate symport protein"/>
    <property type="match status" value="1"/>
</dbReference>
<dbReference type="GO" id="GO:0015293">
    <property type="term" value="F:symporter activity"/>
    <property type="evidence" value="ECO:0007669"/>
    <property type="project" value="InterPro"/>
</dbReference>
<evidence type="ECO:0000313" key="9">
    <source>
        <dbReference type="Proteomes" id="UP000031258"/>
    </source>
</evidence>
<keyword evidence="3" id="KW-0813">Transport</keyword>
<dbReference type="RefSeq" id="WP_039458915.1">
    <property type="nucleotide sequence ID" value="NZ_JSWE01000206.1"/>
</dbReference>
<evidence type="ECO:0000313" key="8">
    <source>
        <dbReference type="EMBL" id="KIE04312.1"/>
    </source>
</evidence>
<dbReference type="GO" id="GO:0015184">
    <property type="term" value="F:L-cystine transmembrane transporter activity"/>
    <property type="evidence" value="ECO:0007669"/>
    <property type="project" value="TreeGrafter"/>
</dbReference>
<evidence type="ECO:0000256" key="6">
    <source>
        <dbReference type="ARBA" id="ARBA00023136"/>
    </source>
</evidence>
<dbReference type="STRING" id="86105.NF27_IN00530"/>
<dbReference type="PANTHER" id="PTHR42865">
    <property type="entry name" value="PROTON/GLUTAMATE-ASPARTATE SYMPORTER"/>
    <property type="match status" value="1"/>
</dbReference>
<dbReference type="Pfam" id="PF00375">
    <property type="entry name" value="SDF"/>
    <property type="match status" value="1"/>
</dbReference>
<proteinExistence type="inferred from homology"/>
<evidence type="ECO:0000256" key="3">
    <source>
        <dbReference type="ARBA" id="ARBA00022448"/>
    </source>
</evidence>
<comment type="caution">
    <text evidence="8">The sequence shown here is derived from an EMBL/GenBank/DDBJ whole genome shotgun (WGS) entry which is preliminary data.</text>
</comment>
<comment type="similarity">
    <text evidence="2">Belongs to the dicarboxylate/amino acid:cation symporter (DAACS) (TC 2.A.23) family.</text>
</comment>
<dbReference type="GO" id="GO:0005886">
    <property type="term" value="C:plasma membrane"/>
    <property type="evidence" value="ECO:0007669"/>
    <property type="project" value="TreeGrafter"/>
</dbReference>
<feature type="transmembrane region" description="Helical" evidence="7">
    <location>
        <begin position="297"/>
        <end position="322"/>
    </location>
</feature>
<dbReference type="OrthoDB" id="9766690at2"/>
<name>A0A0C1MQM3_9RICK</name>
<dbReference type="EMBL" id="JSWE01000206">
    <property type="protein sequence ID" value="KIE04312.1"/>
    <property type="molecule type" value="Genomic_DNA"/>
</dbReference>
<evidence type="ECO:0000256" key="5">
    <source>
        <dbReference type="ARBA" id="ARBA00022989"/>
    </source>
</evidence>
<evidence type="ECO:0000256" key="4">
    <source>
        <dbReference type="ARBA" id="ARBA00022692"/>
    </source>
</evidence>
<feature type="transmembrane region" description="Helical" evidence="7">
    <location>
        <begin position="16"/>
        <end position="36"/>
    </location>
</feature>
<protein>
    <submittedName>
        <fullName evidence="8">Uncharacterized protein</fullName>
    </submittedName>
</protein>
<feature type="transmembrane region" description="Helical" evidence="7">
    <location>
        <begin position="149"/>
        <end position="168"/>
    </location>
</feature>
<reference evidence="8 9" key="1">
    <citation type="submission" date="2014-11" db="EMBL/GenBank/DDBJ databases">
        <title>A Rickettsiales Symbiont of Amoebae With Ancient Features.</title>
        <authorList>
            <person name="Schulz F."/>
            <person name="Martijn J."/>
            <person name="Wascher F."/>
            <person name="Kostanjsek R."/>
            <person name="Ettema T.J."/>
            <person name="Horn M."/>
        </authorList>
    </citation>
    <scope>NUCLEOTIDE SEQUENCE [LARGE SCALE GENOMIC DNA]</scope>
    <source>
        <strain evidence="8 9">UWC36</strain>
    </source>
</reference>
<keyword evidence="5 7" id="KW-1133">Transmembrane helix</keyword>
<feature type="transmembrane region" description="Helical" evidence="7">
    <location>
        <begin position="329"/>
        <end position="350"/>
    </location>
</feature>
<feature type="transmembrane region" description="Helical" evidence="7">
    <location>
        <begin position="84"/>
        <end position="106"/>
    </location>
</feature>
<dbReference type="Proteomes" id="UP000031258">
    <property type="component" value="Unassembled WGS sequence"/>
</dbReference>
<dbReference type="InterPro" id="IPR036458">
    <property type="entry name" value="Na:dicarbo_symporter_sf"/>
</dbReference>